<gene>
    <name evidence="2" type="ORF">POM88_047756</name>
</gene>
<dbReference type="SUPFAM" id="SSF82199">
    <property type="entry name" value="SET domain"/>
    <property type="match status" value="1"/>
</dbReference>
<organism evidence="2 3">
    <name type="scientific">Heracleum sosnowskyi</name>
    <dbReference type="NCBI Taxonomy" id="360622"/>
    <lineage>
        <taxon>Eukaryota</taxon>
        <taxon>Viridiplantae</taxon>
        <taxon>Streptophyta</taxon>
        <taxon>Embryophyta</taxon>
        <taxon>Tracheophyta</taxon>
        <taxon>Spermatophyta</taxon>
        <taxon>Magnoliopsida</taxon>
        <taxon>eudicotyledons</taxon>
        <taxon>Gunneridae</taxon>
        <taxon>Pentapetalae</taxon>
        <taxon>asterids</taxon>
        <taxon>campanulids</taxon>
        <taxon>Apiales</taxon>
        <taxon>Apiaceae</taxon>
        <taxon>Apioideae</taxon>
        <taxon>apioid superclade</taxon>
        <taxon>Tordylieae</taxon>
        <taxon>Tordyliinae</taxon>
        <taxon>Heracleum</taxon>
    </lineage>
</organism>
<sequence length="127" mass="14234">MKDVSTSFTNLLEKADDTNDEYLEFSLDGGSTNNVSRFINHSCDPNLFLQCMLEEHHDPRLARVFLVASEDIPPLQSIGTGWMQNNPTPFENECPNDHANRCSVQWHCLTIYGAKLGDVAIKHVTPG</sequence>
<dbReference type="InterPro" id="IPR001214">
    <property type="entry name" value="SET_dom"/>
</dbReference>
<evidence type="ECO:0000313" key="3">
    <source>
        <dbReference type="Proteomes" id="UP001237642"/>
    </source>
</evidence>
<accession>A0AAD8GSM6</accession>
<dbReference type="PANTHER" id="PTHR45660:SF94">
    <property type="entry name" value="HISTONE-LYSINE N-METHYLTRANSFERASE, H3 LYSINE-9 SPECIFIC SUVH4"/>
    <property type="match status" value="1"/>
</dbReference>
<dbReference type="Proteomes" id="UP001237642">
    <property type="component" value="Unassembled WGS sequence"/>
</dbReference>
<dbReference type="GO" id="GO:0003690">
    <property type="term" value="F:double-stranded DNA binding"/>
    <property type="evidence" value="ECO:0007669"/>
    <property type="project" value="TreeGrafter"/>
</dbReference>
<evidence type="ECO:0000313" key="2">
    <source>
        <dbReference type="EMBL" id="KAK1354500.1"/>
    </source>
</evidence>
<dbReference type="GO" id="GO:0042054">
    <property type="term" value="F:histone methyltransferase activity"/>
    <property type="evidence" value="ECO:0007669"/>
    <property type="project" value="TreeGrafter"/>
</dbReference>
<reference evidence="2" key="1">
    <citation type="submission" date="2023-02" db="EMBL/GenBank/DDBJ databases">
        <title>Genome of toxic invasive species Heracleum sosnowskyi carries increased number of genes despite the absence of recent whole-genome duplications.</title>
        <authorList>
            <person name="Schelkunov M."/>
            <person name="Shtratnikova V."/>
            <person name="Makarenko M."/>
            <person name="Klepikova A."/>
            <person name="Omelchenko D."/>
            <person name="Novikova G."/>
            <person name="Obukhova E."/>
            <person name="Bogdanov V."/>
            <person name="Penin A."/>
            <person name="Logacheva M."/>
        </authorList>
    </citation>
    <scope>NUCLEOTIDE SEQUENCE</scope>
    <source>
        <strain evidence="2">Hsosn_3</strain>
        <tissue evidence="2">Leaf</tissue>
    </source>
</reference>
<keyword evidence="3" id="KW-1185">Reference proteome</keyword>
<protein>
    <recommendedName>
        <fullName evidence="1">SET domain-containing protein</fullName>
    </recommendedName>
</protein>
<dbReference type="Gene3D" id="2.170.270.10">
    <property type="entry name" value="SET domain"/>
    <property type="match status" value="1"/>
</dbReference>
<dbReference type="Pfam" id="PF00856">
    <property type="entry name" value="SET"/>
    <property type="match status" value="1"/>
</dbReference>
<dbReference type="InterPro" id="IPR051357">
    <property type="entry name" value="H3K9_HMTase_SUVAR3-9"/>
</dbReference>
<reference evidence="2" key="2">
    <citation type="submission" date="2023-05" db="EMBL/GenBank/DDBJ databases">
        <authorList>
            <person name="Schelkunov M.I."/>
        </authorList>
    </citation>
    <scope>NUCLEOTIDE SEQUENCE</scope>
    <source>
        <strain evidence="2">Hsosn_3</strain>
        <tissue evidence="2">Leaf</tissue>
    </source>
</reference>
<dbReference type="PANTHER" id="PTHR45660">
    <property type="entry name" value="HISTONE-LYSINE N-METHYLTRANSFERASE SETMAR"/>
    <property type="match status" value="1"/>
</dbReference>
<comment type="caution">
    <text evidence="2">The sequence shown here is derived from an EMBL/GenBank/DDBJ whole genome shotgun (WGS) entry which is preliminary data.</text>
</comment>
<name>A0AAD8GSM6_9APIA</name>
<evidence type="ECO:0000259" key="1">
    <source>
        <dbReference type="Pfam" id="PF00856"/>
    </source>
</evidence>
<dbReference type="EMBL" id="JAUIZM010000011">
    <property type="protein sequence ID" value="KAK1354500.1"/>
    <property type="molecule type" value="Genomic_DNA"/>
</dbReference>
<dbReference type="InterPro" id="IPR046341">
    <property type="entry name" value="SET_dom_sf"/>
</dbReference>
<dbReference type="AlphaFoldDB" id="A0AAD8GSM6"/>
<proteinExistence type="predicted"/>
<feature type="domain" description="SET" evidence="1">
    <location>
        <begin position="24"/>
        <end position="75"/>
    </location>
</feature>